<feature type="transmembrane region" description="Helical" evidence="1">
    <location>
        <begin position="12"/>
        <end position="34"/>
    </location>
</feature>
<name>A0A517MED1_9BACT</name>
<protein>
    <submittedName>
        <fullName evidence="2">Uncharacterized protein</fullName>
    </submittedName>
</protein>
<dbReference type="Proteomes" id="UP000320672">
    <property type="component" value="Chromosome"/>
</dbReference>
<keyword evidence="3" id="KW-1185">Reference proteome</keyword>
<gene>
    <name evidence="2" type="ORF">FF011L_20120</name>
</gene>
<evidence type="ECO:0000313" key="3">
    <source>
        <dbReference type="Proteomes" id="UP000320672"/>
    </source>
</evidence>
<dbReference type="RefSeq" id="WP_145351448.1">
    <property type="nucleotide sequence ID" value="NZ_CP036262.1"/>
</dbReference>
<organism evidence="2 3">
    <name type="scientific">Roseimaritima multifibrata</name>
    <dbReference type="NCBI Taxonomy" id="1930274"/>
    <lineage>
        <taxon>Bacteria</taxon>
        <taxon>Pseudomonadati</taxon>
        <taxon>Planctomycetota</taxon>
        <taxon>Planctomycetia</taxon>
        <taxon>Pirellulales</taxon>
        <taxon>Pirellulaceae</taxon>
        <taxon>Roseimaritima</taxon>
    </lineage>
</organism>
<dbReference type="KEGG" id="rml:FF011L_20120"/>
<keyword evidence="1" id="KW-0472">Membrane</keyword>
<keyword evidence="1" id="KW-1133">Transmembrane helix</keyword>
<evidence type="ECO:0000256" key="1">
    <source>
        <dbReference type="SAM" id="Phobius"/>
    </source>
</evidence>
<dbReference type="AlphaFoldDB" id="A0A517MED1"/>
<accession>A0A517MED1</accession>
<evidence type="ECO:0000313" key="2">
    <source>
        <dbReference type="EMBL" id="QDS93250.1"/>
    </source>
</evidence>
<sequence length="130" mass="14992">MSVLRNRRGWNLIETVVALSLLATAVVGITKYVATARRNQQSNWQWWYCQVSSDNVAARLQKIPFEKLNSDVASWPSIEKSLPDNYELAIEVREFEAAEVQGKQITVRVSDASKQMTRTSDLWRFKEEDQ</sequence>
<keyword evidence="1" id="KW-0812">Transmembrane</keyword>
<reference evidence="2 3" key="1">
    <citation type="submission" date="2019-02" db="EMBL/GenBank/DDBJ databases">
        <title>Deep-cultivation of Planctomycetes and their phenomic and genomic characterization uncovers novel biology.</title>
        <authorList>
            <person name="Wiegand S."/>
            <person name="Jogler M."/>
            <person name="Boedeker C."/>
            <person name="Pinto D."/>
            <person name="Vollmers J."/>
            <person name="Rivas-Marin E."/>
            <person name="Kohn T."/>
            <person name="Peeters S.H."/>
            <person name="Heuer A."/>
            <person name="Rast P."/>
            <person name="Oberbeckmann S."/>
            <person name="Bunk B."/>
            <person name="Jeske O."/>
            <person name="Meyerdierks A."/>
            <person name="Storesund J.E."/>
            <person name="Kallscheuer N."/>
            <person name="Luecker S."/>
            <person name="Lage O.M."/>
            <person name="Pohl T."/>
            <person name="Merkel B.J."/>
            <person name="Hornburger P."/>
            <person name="Mueller R.-W."/>
            <person name="Bruemmer F."/>
            <person name="Labrenz M."/>
            <person name="Spormann A.M."/>
            <person name="Op den Camp H."/>
            <person name="Overmann J."/>
            <person name="Amann R."/>
            <person name="Jetten M.S.M."/>
            <person name="Mascher T."/>
            <person name="Medema M.H."/>
            <person name="Devos D.P."/>
            <person name="Kaster A.-K."/>
            <person name="Ovreas L."/>
            <person name="Rohde M."/>
            <person name="Galperin M.Y."/>
            <person name="Jogler C."/>
        </authorList>
    </citation>
    <scope>NUCLEOTIDE SEQUENCE [LARGE SCALE GENOMIC DNA]</scope>
    <source>
        <strain evidence="2 3">FF011L</strain>
    </source>
</reference>
<proteinExistence type="predicted"/>
<dbReference type="EMBL" id="CP036262">
    <property type="protein sequence ID" value="QDS93250.1"/>
    <property type="molecule type" value="Genomic_DNA"/>
</dbReference>